<proteinExistence type="inferred from homology"/>
<dbReference type="InterPro" id="IPR011650">
    <property type="entry name" value="Peptidase_M20_dimer"/>
</dbReference>
<evidence type="ECO:0000256" key="5">
    <source>
        <dbReference type="ARBA" id="ARBA00022801"/>
    </source>
</evidence>
<dbReference type="NCBIfam" id="TIGR01910">
    <property type="entry name" value="DapE-ArgE"/>
    <property type="match status" value="1"/>
</dbReference>
<name>A0A2N5GFZ9_9BACI</name>
<evidence type="ECO:0000256" key="7">
    <source>
        <dbReference type="ARBA" id="ARBA00023285"/>
    </source>
</evidence>
<dbReference type="InterPro" id="IPR010182">
    <property type="entry name" value="ArgE/DapE"/>
</dbReference>
<keyword evidence="12" id="KW-1185">Reference proteome</keyword>
<feature type="domain" description="Peptidase M20 dimerisation" evidence="8">
    <location>
        <begin position="159"/>
        <end position="256"/>
    </location>
</feature>
<organism evidence="9 11">
    <name type="scientific">Bacillus canaveralius</name>
    <dbReference type="NCBI Taxonomy" id="1403243"/>
    <lineage>
        <taxon>Bacteria</taxon>
        <taxon>Bacillati</taxon>
        <taxon>Bacillota</taxon>
        <taxon>Bacilli</taxon>
        <taxon>Bacillales</taxon>
        <taxon>Bacillaceae</taxon>
        <taxon>Bacillus</taxon>
    </lineage>
</organism>
<keyword evidence="4" id="KW-0479">Metal-binding</keyword>
<dbReference type="RefSeq" id="WP_101579474.1">
    <property type="nucleotide sequence ID" value="NZ_PGVA01000081.1"/>
</dbReference>
<evidence type="ECO:0000256" key="1">
    <source>
        <dbReference type="ARBA" id="ARBA00001941"/>
    </source>
</evidence>
<dbReference type="GO" id="GO:0046872">
    <property type="term" value="F:metal ion binding"/>
    <property type="evidence" value="ECO:0007669"/>
    <property type="project" value="UniProtKB-KW"/>
</dbReference>
<dbReference type="SUPFAM" id="SSF53187">
    <property type="entry name" value="Zn-dependent exopeptidases"/>
    <property type="match status" value="1"/>
</dbReference>
<dbReference type="Pfam" id="PF01546">
    <property type="entry name" value="Peptidase_M20"/>
    <property type="match status" value="1"/>
</dbReference>
<dbReference type="Pfam" id="PF07687">
    <property type="entry name" value="M20_dimer"/>
    <property type="match status" value="1"/>
</dbReference>
<comment type="caution">
    <text evidence="9">The sequence shown here is derived from an EMBL/GenBank/DDBJ whole genome shotgun (WGS) entry which is preliminary data.</text>
</comment>
<dbReference type="Gene3D" id="3.40.630.10">
    <property type="entry name" value="Zn peptidases"/>
    <property type="match status" value="1"/>
</dbReference>
<dbReference type="GO" id="GO:0016787">
    <property type="term" value="F:hydrolase activity"/>
    <property type="evidence" value="ECO:0007669"/>
    <property type="project" value="UniProtKB-KW"/>
</dbReference>
<dbReference type="Proteomes" id="UP000234951">
    <property type="component" value="Unassembled WGS sequence"/>
</dbReference>
<evidence type="ECO:0000313" key="12">
    <source>
        <dbReference type="Proteomes" id="UP000235114"/>
    </source>
</evidence>
<dbReference type="InterPro" id="IPR002933">
    <property type="entry name" value="Peptidase_M20"/>
</dbReference>
<dbReference type="Proteomes" id="UP000235114">
    <property type="component" value="Unassembled WGS sequence"/>
</dbReference>
<evidence type="ECO:0000256" key="2">
    <source>
        <dbReference type="ARBA" id="ARBA00001947"/>
    </source>
</evidence>
<dbReference type="AlphaFoldDB" id="A0A2N5GFZ9"/>
<dbReference type="Gene3D" id="3.30.70.360">
    <property type="match status" value="1"/>
</dbReference>
<keyword evidence="7" id="KW-0170">Cobalt</keyword>
<comment type="cofactor">
    <cofactor evidence="1">
        <name>Co(2+)</name>
        <dbReference type="ChEBI" id="CHEBI:48828"/>
    </cofactor>
</comment>
<dbReference type="EMBL" id="PGVA01000081">
    <property type="protein sequence ID" value="PLR79689.1"/>
    <property type="molecule type" value="Genomic_DNA"/>
</dbReference>
<dbReference type="SUPFAM" id="SSF55031">
    <property type="entry name" value="Bacterial exopeptidase dimerisation domain"/>
    <property type="match status" value="1"/>
</dbReference>
<comment type="cofactor">
    <cofactor evidence="2">
        <name>Zn(2+)</name>
        <dbReference type="ChEBI" id="CHEBI:29105"/>
    </cofactor>
</comment>
<reference evidence="9 11" key="1">
    <citation type="submission" date="2017-11" db="EMBL/GenBank/DDBJ databases">
        <title>Comparitive Functional Genomics of Dry Heat Resistant strains isolated from the Viking Spacecraft.</title>
        <authorList>
            <person name="Seuylemezian A."/>
            <person name="Cooper K."/>
            <person name="Vaishampayan P."/>
        </authorList>
    </citation>
    <scope>NUCLEOTIDE SEQUENCE [LARGE SCALE GENOMIC DNA]</scope>
    <source>
        <strain evidence="9 11">M4.6</strain>
    </source>
</reference>
<dbReference type="InterPro" id="IPR050072">
    <property type="entry name" value="Peptidase_M20A"/>
</dbReference>
<evidence type="ECO:0000313" key="10">
    <source>
        <dbReference type="EMBL" id="PLR91989.1"/>
    </source>
</evidence>
<dbReference type="InterPro" id="IPR036264">
    <property type="entry name" value="Bact_exopeptidase_dim_dom"/>
</dbReference>
<sequence length="353" mass="39098">MIKELLKELILIDSSNREGANQAVTFCAQWLHEHGLKTEIIENNGYRMAVCEIGRGEKTIVFNGHVDVVRGRKEQYIPAVEDGRLYGRGAADMKAGVAAMMCILVQIKDDDIPYKIQLQIVSDEEDGGLNCSGYLVENGYRGDFVICSEPTQLGIAIQAKGVLRLDIELRGKSAHGSRPWEGINAIEKAWQVYSKILELPFTKESSAFYKAPSINLAKISGGEAYNKVPDLCTLSLDIRYLPTQNKDEIVKEIEAVTDGDVFVNLVGSPVHTKDDDPFVSNLRSVVEKHANRQATIFGQHGSADTVFFSHHGIPAIEFGPSGANWHGDDEYVEIDSIKTYQQILIDFVTTPLQ</sequence>
<accession>A0A2N5GFZ9</accession>
<evidence type="ECO:0000256" key="4">
    <source>
        <dbReference type="ARBA" id="ARBA00022723"/>
    </source>
</evidence>
<evidence type="ECO:0000313" key="11">
    <source>
        <dbReference type="Proteomes" id="UP000234951"/>
    </source>
</evidence>
<keyword evidence="5" id="KW-0378">Hydrolase</keyword>
<evidence type="ECO:0000256" key="6">
    <source>
        <dbReference type="ARBA" id="ARBA00022833"/>
    </source>
</evidence>
<protein>
    <submittedName>
        <fullName evidence="9">Succinyl-diaminopimelate desuccinylase</fullName>
    </submittedName>
</protein>
<reference evidence="10 12" key="2">
    <citation type="submission" date="2017-12" db="EMBL/GenBank/DDBJ databases">
        <title>Comparative Functional Genomics of Dry Heat Resistant strains isolated from the Viking Spacecraft.</title>
        <authorList>
            <person name="Seuylemezian A."/>
            <person name="Cooper K."/>
            <person name="Vaishampayan P."/>
        </authorList>
    </citation>
    <scope>NUCLEOTIDE SEQUENCE [LARGE SCALE GENOMIC DNA]</scope>
    <source>
        <strain evidence="10 12">ATCC 29669</strain>
    </source>
</reference>
<evidence type="ECO:0000259" key="8">
    <source>
        <dbReference type="Pfam" id="PF07687"/>
    </source>
</evidence>
<gene>
    <name evidence="9" type="ORF">CU635_21800</name>
    <name evidence="10" type="ORF">CVD25_18925</name>
</gene>
<dbReference type="PANTHER" id="PTHR43808">
    <property type="entry name" value="ACETYLORNITHINE DEACETYLASE"/>
    <property type="match status" value="1"/>
</dbReference>
<evidence type="ECO:0000256" key="3">
    <source>
        <dbReference type="ARBA" id="ARBA00006247"/>
    </source>
</evidence>
<keyword evidence="6" id="KW-0862">Zinc</keyword>
<dbReference type="OrthoDB" id="9792335at2"/>
<evidence type="ECO:0000313" key="9">
    <source>
        <dbReference type="EMBL" id="PLR79689.1"/>
    </source>
</evidence>
<dbReference type="EMBL" id="PGVD01000059">
    <property type="protein sequence ID" value="PLR91989.1"/>
    <property type="molecule type" value="Genomic_DNA"/>
</dbReference>
<comment type="similarity">
    <text evidence="3">Belongs to the peptidase M20A family.</text>
</comment>